<keyword evidence="2" id="KW-0675">Receptor</keyword>
<dbReference type="EMBL" id="BX284605">
    <property type="protein sequence ID" value="CAB01119.1"/>
    <property type="molecule type" value="Genomic_DNA"/>
</dbReference>
<keyword evidence="1" id="KW-0472">Membrane</keyword>
<dbReference type="UCSC" id="C06B3.10">
    <property type="organism name" value="c. elegans"/>
</dbReference>
<dbReference type="OMA" id="NASRTIM"/>
<gene>
    <name evidence="2 4" type="primary">str-250</name>
    <name evidence="4" type="ORF">C06B3.10</name>
    <name evidence="2" type="ORF">CELE_C06B3.10</name>
</gene>
<dbReference type="AGR" id="WB:WBGene00006277"/>
<name>Q17709_CAEEL</name>
<dbReference type="CTD" id="182295"/>
<dbReference type="Proteomes" id="UP000001940">
    <property type="component" value="Chromosome V"/>
</dbReference>
<feature type="transmembrane region" description="Helical" evidence="1">
    <location>
        <begin position="127"/>
        <end position="145"/>
    </location>
</feature>
<dbReference type="AlphaFoldDB" id="Q17709"/>
<feature type="transmembrane region" description="Helical" evidence="1">
    <location>
        <begin position="200"/>
        <end position="218"/>
    </location>
</feature>
<evidence type="ECO:0000313" key="4">
    <source>
        <dbReference type="WormBase" id="C06B3.10"/>
    </source>
</evidence>
<feature type="transmembrane region" description="Helical" evidence="1">
    <location>
        <begin position="39"/>
        <end position="63"/>
    </location>
</feature>
<dbReference type="GO" id="GO:0042048">
    <property type="term" value="P:olfactory behavior"/>
    <property type="evidence" value="ECO:0000318"/>
    <property type="project" value="GO_Central"/>
</dbReference>
<dbReference type="HOGENOM" id="CLU_036335_2_0_1"/>
<dbReference type="WormBase" id="C06B3.10">
    <property type="protein sequence ID" value="CE07967"/>
    <property type="gene ID" value="WBGene00006277"/>
    <property type="gene designation" value="str-250"/>
</dbReference>
<dbReference type="PaxDb" id="6239-C06B3.10"/>
<dbReference type="PhylomeDB" id="Q17709"/>
<feature type="transmembrane region" description="Helical" evidence="1">
    <location>
        <begin position="83"/>
        <end position="107"/>
    </location>
</feature>
<evidence type="ECO:0000256" key="1">
    <source>
        <dbReference type="SAM" id="Phobius"/>
    </source>
</evidence>
<dbReference type="Pfam" id="PF10326">
    <property type="entry name" value="7TM_GPCR_Str"/>
    <property type="match status" value="1"/>
</dbReference>
<dbReference type="InParanoid" id="Q17709"/>
<dbReference type="SUPFAM" id="SSF81321">
    <property type="entry name" value="Family A G protein-coupled receptor-like"/>
    <property type="match status" value="1"/>
</dbReference>
<dbReference type="FunCoup" id="Q17709">
    <property type="interactions" value="3"/>
</dbReference>
<keyword evidence="3" id="KW-1185">Reference proteome</keyword>
<dbReference type="GO" id="GO:0007186">
    <property type="term" value="P:G protein-coupled receptor signaling pathway"/>
    <property type="evidence" value="ECO:0000318"/>
    <property type="project" value="GO_Central"/>
</dbReference>
<feature type="transmembrane region" description="Helical" evidence="1">
    <location>
        <begin position="6"/>
        <end position="27"/>
    </location>
</feature>
<dbReference type="STRING" id="6239.C06B3.10.1"/>
<keyword evidence="1" id="KW-1133">Transmembrane helix</keyword>
<protein>
    <submittedName>
        <fullName evidence="2">Seven TM Receptor</fullName>
    </submittedName>
</protein>
<dbReference type="GO" id="GO:0005886">
    <property type="term" value="C:plasma membrane"/>
    <property type="evidence" value="ECO:0000318"/>
    <property type="project" value="GO_Central"/>
</dbReference>
<dbReference type="InterPro" id="IPR019428">
    <property type="entry name" value="7TM_GPCR_serpentine_rcpt_Str"/>
</dbReference>
<dbReference type="eggNOG" id="ENOG502TJH2">
    <property type="taxonomic scope" value="Eukaryota"/>
</dbReference>
<keyword evidence="1" id="KW-0812">Transmembrane</keyword>
<feature type="transmembrane region" description="Helical" evidence="1">
    <location>
        <begin position="239"/>
        <end position="259"/>
    </location>
</feature>
<sequence>MSFRSIFQHISAGFGVLCNFILIILIIKKSPKTLGSYKILMIYIAIFDIFYAVIDALIVPKMFSYNSGAFIIVSTNEALLPKSWLLIANLLYCTFFGTSMAVFAVHFVYRYLTVIGSYYIKNYDRQIIITLMTFPVIFGLVWFWMTHFTLTASDETEQFFNKYYYGVHNSASDIFYVGYYFYPEDAYGNKALHSRSFRGFLFQSTFITSSFGLILYFGTKCHLHTKSLSSKTVTSSSRFSLQSQLFYALVFQTIIPVFLMHIPSTISMCAAFTNISIEFISQILSCTISLYPALDPLPNFFIIKSYRNAITQYLTDFLRLLTCGKKHLNVIHVQSRNTSKI</sequence>
<organism evidence="2 3">
    <name type="scientific">Caenorhabditis elegans</name>
    <dbReference type="NCBI Taxonomy" id="6239"/>
    <lineage>
        <taxon>Eukaryota</taxon>
        <taxon>Metazoa</taxon>
        <taxon>Ecdysozoa</taxon>
        <taxon>Nematoda</taxon>
        <taxon>Chromadorea</taxon>
        <taxon>Rhabditida</taxon>
        <taxon>Rhabditina</taxon>
        <taxon>Rhabditomorpha</taxon>
        <taxon>Rhabditoidea</taxon>
        <taxon>Rhabditidae</taxon>
        <taxon>Peloderinae</taxon>
        <taxon>Caenorhabditis</taxon>
    </lineage>
</organism>
<dbReference type="OrthoDB" id="5859823at2759"/>
<dbReference type="GeneID" id="182295"/>
<dbReference type="SMR" id="Q17709"/>
<proteinExistence type="predicted"/>
<dbReference type="GO" id="GO:0038022">
    <property type="term" value="F:G protein-coupled olfactory receptor activity"/>
    <property type="evidence" value="ECO:0000318"/>
    <property type="project" value="GO_Central"/>
</dbReference>
<evidence type="ECO:0000313" key="2">
    <source>
        <dbReference type="EMBL" id="CAB01119.1"/>
    </source>
</evidence>
<dbReference type="KEGG" id="cel:CELE_C06B3.10"/>
<evidence type="ECO:0000313" key="3">
    <source>
        <dbReference type="Proteomes" id="UP000001940"/>
    </source>
</evidence>
<dbReference type="PIR" id="T18985">
    <property type="entry name" value="T18985"/>
</dbReference>
<dbReference type="PANTHER" id="PTHR22943:SF245">
    <property type="entry name" value="SEVEN TM RECEPTOR"/>
    <property type="match status" value="1"/>
</dbReference>
<dbReference type="PANTHER" id="PTHR22943">
    <property type="entry name" value="7-TRANSMEMBRANE DOMAIN RECEPTOR C.ELEGANS"/>
    <property type="match status" value="1"/>
</dbReference>
<accession>Q17709</accession>
<dbReference type="RefSeq" id="NP_506454.1">
    <property type="nucleotide sequence ID" value="NM_074053.1"/>
</dbReference>
<reference evidence="2 3" key="1">
    <citation type="journal article" date="1998" name="Science">
        <title>Genome sequence of the nematode C. elegans: a platform for investigating biology.</title>
        <authorList>
            <consortium name="The C. elegans sequencing consortium"/>
            <person name="Sulson J.E."/>
            <person name="Waterston R."/>
        </authorList>
    </citation>
    <scope>NUCLEOTIDE SEQUENCE [LARGE SCALE GENOMIC DNA]</scope>
    <source>
        <strain evidence="2 3">Bristol N2</strain>
    </source>
</reference>